<dbReference type="Proteomes" id="UP000545490">
    <property type="component" value="Unassembled WGS sequence"/>
</dbReference>
<feature type="region of interest" description="Disordered" evidence="2">
    <location>
        <begin position="389"/>
        <end position="411"/>
    </location>
</feature>
<dbReference type="PANTHER" id="PTHR36566">
    <property type="entry name" value="NICKEL INSERTION PROTEIN-RELATED"/>
    <property type="match status" value="1"/>
</dbReference>
<dbReference type="InterPro" id="IPR002822">
    <property type="entry name" value="Ni_insertion"/>
</dbReference>
<name>A0A7W6BBR4_9HYPH</name>
<evidence type="ECO:0008006" key="5">
    <source>
        <dbReference type="Google" id="ProtNLM"/>
    </source>
</evidence>
<sequence>MTEIHIDPLGGVAGDMFVAALLDLRPDLEGELRHVLVSCPLLERVEITVERHNDGVLTGHRFSVRRDGQKAEGDAAIHHHDHHHDHNQPHHHDHNTSTHEHHAGHQHIHWKTIRAALQQSSLDLETIRHAIGIFSRLAGAEAQVHGTTPEEVRFHEVGAWDSIADIVAASWLIAQIDARSWTVGPLPLGGGRVKSAHGQLPVPAPAAALLMRGFTTIDDGILGERVTPTGAAIISYLCKTSAAEPEGRVLAASAHGFGTRRLPGISNCLRLLTFEGVGATVARTERVAILECEIDDQTAEDLAQAIDNLRSHRGVLDVVQAAVFGKKGRMMTQLRILADVGAEDEIVAMMFEETTTIGVRRSIVKRSTLPRQTQTTEQGGRSLRMKVVERPSGPTAKLESDDLVGLGGHRERDDLRRVAQDSLTIMESKPCR</sequence>
<dbReference type="Gene3D" id="3.30.70.1380">
    <property type="entry name" value="Transcriptional regulatory protein pf0864 domain like"/>
    <property type="match status" value="1"/>
</dbReference>
<protein>
    <recommendedName>
        <fullName evidence="5">LarC family nickel insertion protein</fullName>
    </recommendedName>
</protein>
<dbReference type="EMBL" id="JACIDG010000014">
    <property type="protein sequence ID" value="MBB3917638.1"/>
    <property type="molecule type" value="Genomic_DNA"/>
</dbReference>
<feature type="region of interest" description="Disordered" evidence="2">
    <location>
        <begin position="68"/>
        <end position="105"/>
    </location>
</feature>
<feature type="compositionally biased region" description="Basic and acidic residues" evidence="2">
    <location>
        <begin position="68"/>
        <end position="103"/>
    </location>
</feature>
<dbReference type="Pfam" id="PF01969">
    <property type="entry name" value="Ni_insertion"/>
    <property type="match status" value="1"/>
</dbReference>
<accession>A0A7W6BBR4</accession>
<dbReference type="RefSeq" id="WP_183604950.1">
    <property type="nucleotide sequence ID" value="NZ_JACIDG010000014.1"/>
</dbReference>
<evidence type="ECO:0000256" key="1">
    <source>
        <dbReference type="ARBA" id="ARBA00022596"/>
    </source>
</evidence>
<proteinExistence type="predicted"/>
<evidence type="ECO:0000313" key="4">
    <source>
        <dbReference type="Proteomes" id="UP000545490"/>
    </source>
</evidence>
<dbReference type="PANTHER" id="PTHR36566:SF1">
    <property type="entry name" value="PYRIDINIUM-3,5-BISTHIOCARBOXYLIC ACID MONONUCLEOTIDE NICKEL INSERTION PROTEIN"/>
    <property type="match status" value="1"/>
</dbReference>
<dbReference type="AlphaFoldDB" id="A0A7W6BBR4"/>
<gene>
    <name evidence="3" type="ORF">GGQ65_004957</name>
</gene>
<comment type="caution">
    <text evidence="3">The sequence shown here is derived from an EMBL/GenBank/DDBJ whole genome shotgun (WGS) entry which is preliminary data.</text>
</comment>
<reference evidence="3 4" key="1">
    <citation type="submission" date="2020-08" db="EMBL/GenBank/DDBJ databases">
        <title>Genomic Encyclopedia of Type Strains, Phase IV (KMG-IV): sequencing the most valuable type-strain genomes for metagenomic binning, comparative biology and taxonomic classification.</title>
        <authorList>
            <person name="Goeker M."/>
        </authorList>
    </citation>
    <scope>NUCLEOTIDE SEQUENCE [LARGE SCALE GENOMIC DNA]</scope>
    <source>
        <strain evidence="3 4">DSM 19331</strain>
    </source>
</reference>
<organism evidence="3 4">
    <name type="scientific">Rhizobium fabae</name>
    <dbReference type="NCBI Taxonomy" id="573179"/>
    <lineage>
        <taxon>Bacteria</taxon>
        <taxon>Pseudomonadati</taxon>
        <taxon>Pseudomonadota</taxon>
        <taxon>Alphaproteobacteria</taxon>
        <taxon>Hyphomicrobiales</taxon>
        <taxon>Rhizobiaceae</taxon>
        <taxon>Rhizobium/Agrobacterium group</taxon>
        <taxon>Rhizobium</taxon>
    </lineage>
</organism>
<keyword evidence="1" id="KW-0533">Nickel</keyword>
<evidence type="ECO:0000256" key="2">
    <source>
        <dbReference type="SAM" id="MobiDB-lite"/>
    </source>
</evidence>
<evidence type="ECO:0000313" key="3">
    <source>
        <dbReference type="EMBL" id="MBB3917638.1"/>
    </source>
</evidence>